<name>I8U786_9ALTE</name>
<dbReference type="AlphaFoldDB" id="I8U786"/>
<dbReference type="Gene3D" id="3.10.450.40">
    <property type="match status" value="1"/>
</dbReference>
<reference evidence="3 4" key="1">
    <citation type="journal article" date="2012" name="J. Bacteriol.">
        <title>Genome Sequence of Pectin-Degrading Alishewanella agri, Isolated from Landfill Soil.</title>
        <authorList>
            <person name="Kim J."/>
            <person name="Jung J."/>
            <person name="Sung J.S."/>
            <person name="Chun J."/>
            <person name="Park W."/>
        </authorList>
    </citation>
    <scope>NUCLEOTIDE SEQUENCE [LARGE SCALE GENOMIC DNA]</scope>
    <source>
        <strain evidence="3 4">BL06</strain>
    </source>
</reference>
<dbReference type="RefSeq" id="WP_008985754.1">
    <property type="nucleotide sequence ID" value="NZ_AKKU01000026.1"/>
</dbReference>
<organism evidence="3 4">
    <name type="scientific">Alishewanella agri BL06</name>
    <dbReference type="NCBI Taxonomy" id="1195246"/>
    <lineage>
        <taxon>Bacteria</taxon>
        <taxon>Pseudomonadati</taxon>
        <taxon>Pseudomonadota</taxon>
        <taxon>Gammaproteobacteria</taxon>
        <taxon>Alteromonadales</taxon>
        <taxon>Alteromonadaceae</taxon>
        <taxon>Alishewanella</taxon>
    </lineage>
</organism>
<gene>
    <name evidence="3" type="ORF">AGRI_15055</name>
</gene>
<dbReference type="InterPro" id="IPR025711">
    <property type="entry name" value="PepSY"/>
</dbReference>
<proteinExistence type="predicted"/>
<accession>I8U786</accession>
<dbReference type="Proteomes" id="UP000035062">
    <property type="component" value="Unassembled WGS sequence"/>
</dbReference>
<evidence type="ECO:0000313" key="4">
    <source>
        <dbReference type="Proteomes" id="UP000035062"/>
    </source>
</evidence>
<keyword evidence="1" id="KW-0732">Signal</keyword>
<evidence type="ECO:0000313" key="3">
    <source>
        <dbReference type="EMBL" id="EIW87848.1"/>
    </source>
</evidence>
<keyword evidence="4" id="KW-1185">Reference proteome</keyword>
<comment type="caution">
    <text evidence="3">The sequence shown here is derived from an EMBL/GenBank/DDBJ whole genome shotgun (WGS) entry which is preliminary data.</text>
</comment>
<dbReference type="PATRIC" id="fig|1195246.3.peg.2988"/>
<dbReference type="eggNOG" id="COG5591">
    <property type="taxonomic scope" value="Bacteria"/>
</dbReference>
<feature type="domain" description="PepSY" evidence="2">
    <location>
        <begin position="8"/>
        <end position="82"/>
    </location>
</feature>
<dbReference type="STRING" id="1195246.AGRI_15055"/>
<evidence type="ECO:0000259" key="2">
    <source>
        <dbReference type="Pfam" id="PF13670"/>
    </source>
</evidence>
<dbReference type="Pfam" id="PF13670">
    <property type="entry name" value="PepSY_2"/>
    <property type="match status" value="1"/>
</dbReference>
<sequence>MKSLMLGTFLLTSISFLALADDDRPPADALKLSEVVQKLEQQGFYPIVDIEFDDGVWEIDAYRGADKRELQVDPRTGKVLRDRDD</sequence>
<feature type="signal peptide" evidence="1">
    <location>
        <begin position="1"/>
        <end position="20"/>
    </location>
</feature>
<evidence type="ECO:0000256" key="1">
    <source>
        <dbReference type="SAM" id="SignalP"/>
    </source>
</evidence>
<dbReference type="EMBL" id="AKKU01000026">
    <property type="protein sequence ID" value="EIW87848.1"/>
    <property type="molecule type" value="Genomic_DNA"/>
</dbReference>
<protein>
    <recommendedName>
        <fullName evidence="2">PepSY domain-containing protein</fullName>
    </recommendedName>
</protein>
<feature type="chain" id="PRO_5003714684" description="PepSY domain-containing protein" evidence="1">
    <location>
        <begin position="21"/>
        <end position="85"/>
    </location>
</feature>